<dbReference type="PANTHER" id="PTHR38075:SF1">
    <property type="entry name" value="DUF4139 DOMAIN-CONTAINING PROTEIN"/>
    <property type="match status" value="1"/>
</dbReference>
<proteinExistence type="predicted"/>
<comment type="caution">
    <text evidence="2">The sequence shown here is derived from an EMBL/GenBank/DDBJ whole genome shotgun (WGS) entry which is preliminary data.</text>
</comment>
<accession>A0A662D4R3</accession>
<feature type="domain" description="DUF4139" evidence="1">
    <location>
        <begin position="119"/>
        <end position="346"/>
    </location>
</feature>
<dbReference type="PANTHER" id="PTHR38075">
    <property type="entry name" value="DUF4139 DOMAIN-CONTAINING PROTEIN"/>
    <property type="match status" value="1"/>
</dbReference>
<gene>
    <name evidence="2" type="ORF">DRZ78_01980</name>
</gene>
<dbReference type="EMBL" id="QMPY01000053">
    <property type="protein sequence ID" value="RLE07985.1"/>
    <property type="molecule type" value="Genomic_DNA"/>
</dbReference>
<protein>
    <recommendedName>
        <fullName evidence="1">DUF4139 domain-containing protein</fullName>
    </recommendedName>
</protein>
<reference evidence="2 3" key="1">
    <citation type="submission" date="2018-06" db="EMBL/GenBank/DDBJ databases">
        <title>Extensive metabolic versatility and redundancy in microbially diverse, dynamic hydrothermal sediments.</title>
        <authorList>
            <person name="Dombrowski N."/>
            <person name="Teske A."/>
            <person name="Baker B.J."/>
        </authorList>
    </citation>
    <scope>NUCLEOTIDE SEQUENCE [LARGE SCALE GENOMIC DNA]</scope>
    <source>
        <strain evidence="2">B7_G13</strain>
    </source>
</reference>
<evidence type="ECO:0000313" key="3">
    <source>
        <dbReference type="Proteomes" id="UP000277457"/>
    </source>
</evidence>
<sequence>MCSVADILEGFLMQIKKEILIDFIVTVFLVMCYSSNVFAEEEITRVTIFAENLNLIEQTKMVKLDKGINRLIFGPVSKKIILDSVYPQGEGCEFLEQEYVSDSLLSWKVRSEIEGETLLRVSYLATGLTWKLNYQVQVGREAKFMDLSAWANIENKSGVDFSYVYLTLAMETFPEEVKGESSEQKVKEEPSPQSFFPQHSFSYSIPYPVTLKDGEKKRILLFSQPRIPVKKIFLFDGDRYGEEVREELMFENSQESGLGDFLPSGEIYIYKINSEDKMVFVGKNILNQVLPQGKGSIYLGRAKGIKVEKVQTFYQQLESGEKEYSYIIVFYNFRDLPVKIKAVEHFYGEWEILESHPSDYVKADNFIIYEVEIPANGKQEIQYKARTK</sequence>
<dbReference type="InterPro" id="IPR037291">
    <property type="entry name" value="DUF4139"/>
</dbReference>
<dbReference type="AlphaFoldDB" id="A0A662D4R3"/>
<evidence type="ECO:0000313" key="2">
    <source>
        <dbReference type="EMBL" id="RLE07985.1"/>
    </source>
</evidence>
<dbReference type="Pfam" id="PF13598">
    <property type="entry name" value="DUF4139"/>
    <property type="match status" value="1"/>
</dbReference>
<dbReference type="Proteomes" id="UP000277457">
    <property type="component" value="Unassembled WGS sequence"/>
</dbReference>
<organism evidence="2 3">
    <name type="scientific">Aerophobetes bacterium</name>
    <dbReference type="NCBI Taxonomy" id="2030807"/>
    <lineage>
        <taxon>Bacteria</taxon>
        <taxon>Candidatus Aerophobota</taxon>
    </lineage>
</organism>
<name>A0A662D4R3_UNCAE</name>
<evidence type="ECO:0000259" key="1">
    <source>
        <dbReference type="Pfam" id="PF13598"/>
    </source>
</evidence>